<evidence type="ECO:0000256" key="1">
    <source>
        <dbReference type="SAM" id="Phobius"/>
    </source>
</evidence>
<keyword evidence="1" id="KW-0812">Transmembrane</keyword>
<dbReference type="PANTHER" id="PTHR35738:SF3">
    <property type="entry name" value="OS05G0577800 PROTEIN"/>
    <property type="match status" value="1"/>
</dbReference>
<proteinExistence type="predicted"/>
<dbReference type="EMBL" id="JBAMMX010000001">
    <property type="protein sequence ID" value="KAK6946933.1"/>
    <property type="molecule type" value="Genomic_DNA"/>
</dbReference>
<evidence type="ECO:0000313" key="2">
    <source>
        <dbReference type="EMBL" id="KAK6946933.1"/>
    </source>
</evidence>
<keyword evidence="1" id="KW-1133">Transmembrane helix</keyword>
<dbReference type="Proteomes" id="UP001370490">
    <property type="component" value="Unassembled WGS sequence"/>
</dbReference>
<dbReference type="PANTHER" id="PTHR35738">
    <property type="entry name" value="OS05G0577800 PROTEIN"/>
    <property type="match status" value="1"/>
</dbReference>
<dbReference type="AlphaFoldDB" id="A0AAN8WI27"/>
<reference evidence="2 3" key="1">
    <citation type="submission" date="2023-12" db="EMBL/GenBank/DDBJ databases">
        <title>A high-quality genome assembly for Dillenia turbinata (Dilleniales).</title>
        <authorList>
            <person name="Chanderbali A."/>
        </authorList>
    </citation>
    <scope>NUCLEOTIDE SEQUENCE [LARGE SCALE GENOMIC DNA]</scope>
    <source>
        <strain evidence="2">LSX21</strain>
        <tissue evidence="2">Leaf</tissue>
    </source>
</reference>
<sequence>MDRALFWQQQNYFGVDLTPLYLSAFQEHFSQPVVDAFDPRLLVAPPTSHMRSCGYYPKFGFGASGIFPFLSNKRVSSEDYGVMGLRYGSGNLSFGAAFMPLSFMTILLVPGEFPKNAWLISKMGRLIVGVQYKPQLGSKDVAKYKNLNNWMGYRLGSVSLLSPSFNYALELAKSSEVNNQFEENEIVGIANYIDFGFELKARVDDVQLSKTVPDSAFHIAASWQANKNFLVKEKVGPLSSSVALAFKSWCKPSFTFSVSGFDILAMNHEEDSGASDLINRIKAFWEVARNYWLPCLLVFLVATSWSNPIILAAKVTLFLIGTRPSLLSMYLVVEKVGVFWLSLIHVLRAHKLAERLVQFLTSQFLYSQMCNQSHNELLHFFGK</sequence>
<keyword evidence="3" id="KW-1185">Reference proteome</keyword>
<protein>
    <submittedName>
        <fullName evidence="2">Uncharacterized protein</fullName>
    </submittedName>
</protein>
<comment type="caution">
    <text evidence="2">The sequence shown here is derived from an EMBL/GenBank/DDBJ whole genome shotgun (WGS) entry which is preliminary data.</text>
</comment>
<keyword evidence="1" id="KW-0472">Membrane</keyword>
<dbReference type="Gene3D" id="2.70.160.11">
    <property type="entry name" value="Hnrnp arginine n-methyltransferase1"/>
    <property type="match status" value="1"/>
</dbReference>
<feature type="transmembrane region" description="Helical" evidence="1">
    <location>
        <begin position="326"/>
        <end position="347"/>
    </location>
</feature>
<evidence type="ECO:0000313" key="3">
    <source>
        <dbReference type="Proteomes" id="UP001370490"/>
    </source>
</evidence>
<accession>A0AAN8WI27</accession>
<name>A0AAN8WI27_9MAGN</name>
<feature type="non-terminal residue" evidence="2">
    <location>
        <position position="383"/>
    </location>
</feature>
<organism evidence="2 3">
    <name type="scientific">Dillenia turbinata</name>
    <dbReference type="NCBI Taxonomy" id="194707"/>
    <lineage>
        <taxon>Eukaryota</taxon>
        <taxon>Viridiplantae</taxon>
        <taxon>Streptophyta</taxon>
        <taxon>Embryophyta</taxon>
        <taxon>Tracheophyta</taxon>
        <taxon>Spermatophyta</taxon>
        <taxon>Magnoliopsida</taxon>
        <taxon>eudicotyledons</taxon>
        <taxon>Gunneridae</taxon>
        <taxon>Pentapetalae</taxon>
        <taxon>Dilleniales</taxon>
        <taxon>Dilleniaceae</taxon>
        <taxon>Dillenia</taxon>
    </lineage>
</organism>
<feature type="transmembrane region" description="Helical" evidence="1">
    <location>
        <begin position="291"/>
        <end position="320"/>
    </location>
</feature>
<gene>
    <name evidence="2" type="ORF">RJ641_000406</name>
</gene>